<keyword evidence="1" id="KW-1133">Transmembrane helix</keyword>
<evidence type="ECO:0000313" key="2">
    <source>
        <dbReference type="EMBL" id="MBB4677041.1"/>
    </source>
</evidence>
<keyword evidence="1" id="KW-0472">Membrane</keyword>
<dbReference type="Proteomes" id="UP000533598">
    <property type="component" value="Unassembled WGS sequence"/>
</dbReference>
<feature type="transmembrane region" description="Helical" evidence="1">
    <location>
        <begin position="55"/>
        <end position="76"/>
    </location>
</feature>
<gene>
    <name evidence="2" type="ORF">HNR67_003159</name>
</gene>
<reference evidence="2 3" key="1">
    <citation type="submission" date="2020-08" db="EMBL/GenBank/DDBJ databases">
        <title>Sequencing the genomes of 1000 actinobacteria strains.</title>
        <authorList>
            <person name="Klenk H.-P."/>
        </authorList>
    </citation>
    <scope>NUCLEOTIDE SEQUENCE [LARGE SCALE GENOMIC DNA]</scope>
    <source>
        <strain evidence="2 3">DSM 44230</strain>
    </source>
</reference>
<evidence type="ECO:0000256" key="1">
    <source>
        <dbReference type="SAM" id="Phobius"/>
    </source>
</evidence>
<protein>
    <submittedName>
        <fullName evidence="2">Uncharacterized protein</fullName>
    </submittedName>
</protein>
<dbReference type="AlphaFoldDB" id="A0A7W7CBV8"/>
<feature type="transmembrane region" description="Helical" evidence="1">
    <location>
        <begin position="82"/>
        <end position="105"/>
    </location>
</feature>
<keyword evidence="1" id="KW-0812">Transmembrane</keyword>
<accession>A0A7W7CBV8</accession>
<dbReference type="RefSeq" id="WP_185002905.1">
    <property type="nucleotide sequence ID" value="NZ_BAAAUI010000002.1"/>
</dbReference>
<name>A0A7W7CBV8_9PSEU</name>
<organism evidence="2 3">
    <name type="scientific">Crossiella cryophila</name>
    <dbReference type="NCBI Taxonomy" id="43355"/>
    <lineage>
        <taxon>Bacteria</taxon>
        <taxon>Bacillati</taxon>
        <taxon>Actinomycetota</taxon>
        <taxon>Actinomycetes</taxon>
        <taxon>Pseudonocardiales</taxon>
        <taxon>Pseudonocardiaceae</taxon>
        <taxon>Crossiella</taxon>
    </lineage>
</organism>
<keyword evidence="3" id="KW-1185">Reference proteome</keyword>
<sequence>MDQYIAELIRHNFGGDPIHPGSSAPIVLPNREELTVRLVTQHSLDRLRDAESDRALFDSMMWCLLGGIVGFFTNVITGGQPVSLSGVIFVVMLGLVTAGVVVMRIRLGKRLKNARKGVGGDQ</sequence>
<comment type="caution">
    <text evidence="2">The sequence shown here is derived from an EMBL/GenBank/DDBJ whole genome shotgun (WGS) entry which is preliminary data.</text>
</comment>
<dbReference type="EMBL" id="JACHMH010000001">
    <property type="protein sequence ID" value="MBB4677041.1"/>
    <property type="molecule type" value="Genomic_DNA"/>
</dbReference>
<evidence type="ECO:0000313" key="3">
    <source>
        <dbReference type="Proteomes" id="UP000533598"/>
    </source>
</evidence>
<proteinExistence type="predicted"/>